<protein>
    <submittedName>
        <fullName evidence="1">Uncharacterized protein</fullName>
    </submittedName>
</protein>
<reference evidence="1 2" key="1">
    <citation type="submission" date="2022-08" db="EMBL/GenBank/DDBJ databases">
        <title>Paenibacillus endoradicis sp. nov., Paenibacillus radicibacter sp. nov and Paenibacillus pararadicis sp. nov., three cold-adapted plant growth-promoting bacteria isolated from root of Larix gmelinii in Great Khingan.</title>
        <authorList>
            <person name="Xue H."/>
        </authorList>
    </citation>
    <scope>NUCLEOTIDE SEQUENCE [LARGE SCALE GENOMIC DNA]</scope>
    <source>
        <strain evidence="1 2">N5-1-1-5</strain>
    </source>
</reference>
<dbReference type="EMBL" id="JANQBD010000017">
    <property type="protein sequence ID" value="MCR8633915.1"/>
    <property type="molecule type" value="Genomic_DNA"/>
</dbReference>
<organism evidence="1 2">
    <name type="scientific">Paenibacillus radicis</name>
    <name type="common">ex Xue et al. 2023</name>
    <dbReference type="NCBI Taxonomy" id="2972489"/>
    <lineage>
        <taxon>Bacteria</taxon>
        <taxon>Bacillati</taxon>
        <taxon>Bacillota</taxon>
        <taxon>Bacilli</taxon>
        <taxon>Bacillales</taxon>
        <taxon>Paenibacillaceae</taxon>
        <taxon>Paenibacillus</taxon>
    </lineage>
</organism>
<dbReference type="Proteomes" id="UP001300012">
    <property type="component" value="Unassembled WGS sequence"/>
</dbReference>
<gene>
    <name evidence="1" type="ORF">NV381_22260</name>
</gene>
<sequence>MAIPTFSYFMNQYRGLLQSLTKEIELFSQMELDQTKKEILREVEMIEENLKLEDWEMDKSIALCCNKYSKRYIKKVVQAIKGELKV</sequence>
<proteinExistence type="predicted"/>
<keyword evidence="2" id="KW-1185">Reference proteome</keyword>
<evidence type="ECO:0000313" key="1">
    <source>
        <dbReference type="EMBL" id="MCR8633915.1"/>
    </source>
</evidence>
<name>A0ABT1YPJ3_9BACL</name>
<accession>A0ABT1YPJ3</accession>
<dbReference type="RefSeq" id="WP_258215486.1">
    <property type="nucleotide sequence ID" value="NZ_JANQBD010000017.1"/>
</dbReference>
<evidence type="ECO:0000313" key="2">
    <source>
        <dbReference type="Proteomes" id="UP001300012"/>
    </source>
</evidence>
<comment type="caution">
    <text evidence="1">The sequence shown here is derived from an EMBL/GenBank/DDBJ whole genome shotgun (WGS) entry which is preliminary data.</text>
</comment>